<dbReference type="Pfam" id="PF17941">
    <property type="entry name" value="PP_kinase_C_1"/>
    <property type="match status" value="1"/>
</dbReference>
<keyword evidence="1 6" id="KW-0597">Phosphoprotein</keyword>
<evidence type="ECO:0000256" key="4">
    <source>
        <dbReference type="ARBA" id="ARBA00022777"/>
    </source>
</evidence>
<keyword evidence="4 6" id="KW-0418">Kinase</keyword>
<keyword evidence="14" id="KW-1185">Reference proteome</keyword>
<dbReference type="NCBIfam" id="NF003921">
    <property type="entry name" value="PRK05443.2-2"/>
    <property type="match status" value="1"/>
</dbReference>
<evidence type="ECO:0000256" key="2">
    <source>
        <dbReference type="ARBA" id="ARBA00022679"/>
    </source>
</evidence>
<dbReference type="Gene3D" id="3.30.1840.10">
    <property type="entry name" value="Polyphosphate kinase middle domain"/>
    <property type="match status" value="1"/>
</dbReference>
<dbReference type="SUPFAM" id="SSF56024">
    <property type="entry name" value="Phospholipase D/nuclease"/>
    <property type="match status" value="2"/>
</dbReference>
<dbReference type="Proteomes" id="UP001524944">
    <property type="component" value="Unassembled WGS sequence"/>
</dbReference>
<dbReference type="CDD" id="cd09168">
    <property type="entry name" value="PLDc_PaPPK1_C2_like"/>
    <property type="match status" value="1"/>
</dbReference>
<protein>
    <recommendedName>
        <fullName evidence="6 7">Polyphosphate kinase</fullName>
        <ecNumber evidence="6 7">2.7.4.1</ecNumber>
    </recommendedName>
    <alternativeName>
        <fullName evidence="6">ATP-polyphosphate phosphotransferase</fullName>
    </alternativeName>
    <alternativeName>
        <fullName evidence="6">Polyphosphoric acid kinase</fullName>
    </alternativeName>
</protein>
<evidence type="ECO:0000256" key="8">
    <source>
        <dbReference type="SAM" id="MobiDB-lite"/>
    </source>
</evidence>
<feature type="binding site" evidence="6">
    <location>
        <position position="45"/>
    </location>
    <ligand>
        <name>ATP</name>
        <dbReference type="ChEBI" id="CHEBI:30616"/>
    </ligand>
</feature>
<name>A0ABT1Y3Q1_9FIRM</name>
<dbReference type="InterPro" id="IPR041108">
    <property type="entry name" value="PP_kinase_C_1"/>
</dbReference>
<keyword evidence="2 6" id="KW-0808">Transferase</keyword>
<feature type="binding site" evidence="6">
    <location>
        <position position="465"/>
    </location>
    <ligand>
        <name>ATP</name>
        <dbReference type="ChEBI" id="CHEBI:30616"/>
    </ligand>
</feature>
<evidence type="ECO:0000313" key="13">
    <source>
        <dbReference type="EMBL" id="MCR6545502.1"/>
    </source>
</evidence>
<accession>A0ABT1Y3Q1</accession>
<dbReference type="InterPro" id="IPR036832">
    <property type="entry name" value="PPK_N_dom_sf"/>
</dbReference>
<dbReference type="PIRSF" id="PIRSF015589">
    <property type="entry name" value="PP_kinase"/>
    <property type="match status" value="1"/>
</dbReference>
<feature type="domain" description="Polyphosphate kinase N-terminal" evidence="10">
    <location>
        <begin position="7"/>
        <end position="112"/>
    </location>
</feature>
<comment type="catalytic activity">
    <reaction evidence="6 7">
        <text>[phosphate](n) + ATP = [phosphate](n+1) + ADP</text>
        <dbReference type="Rhea" id="RHEA:19573"/>
        <dbReference type="Rhea" id="RHEA-COMP:9859"/>
        <dbReference type="Rhea" id="RHEA-COMP:14280"/>
        <dbReference type="ChEBI" id="CHEBI:16838"/>
        <dbReference type="ChEBI" id="CHEBI:30616"/>
        <dbReference type="ChEBI" id="CHEBI:456216"/>
        <dbReference type="EC" id="2.7.4.1"/>
    </reaction>
</comment>
<keyword evidence="6" id="KW-0479">Metal-binding</keyword>
<dbReference type="NCBIfam" id="NF003917">
    <property type="entry name" value="PRK05443.1-1"/>
    <property type="match status" value="1"/>
</dbReference>
<evidence type="ECO:0000259" key="12">
    <source>
        <dbReference type="Pfam" id="PF17941"/>
    </source>
</evidence>
<dbReference type="EC" id="2.7.4.1" evidence="6 7"/>
<comment type="cofactor">
    <cofactor evidence="6">
        <name>Mg(2+)</name>
        <dbReference type="ChEBI" id="CHEBI:18420"/>
    </cofactor>
</comment>
<dbReference type="InterPro" id="IPR025200">
    <property type="entry name" value="PPK_C_dom2"/>
</dbReference>
<organism evidence="13 14">
    <name type="scientific">Dehalobacterium formicoaceticum</name>
    <dbReference type="NCBI Taxonomy" id="51515"/>
    <lineage>
        <taxon>Bacteria</taxon>
        <taxon>Bacillati</taxon>
        <taxon>Bacillota</taxon>
        <taxon>Clostridia</taxon>
        <taxon>Eubacteriales</taxon>
        <taxon>Peptococcaceae</taxon>
        <taxon>Dehalobacterium</taxon>
    </lineage>
</organism>
<feature type="binding site" evidence="6">
    <location>
        <position position="402"/>
    </location>
    <ligand>
        <name>Mg(2+)</name>
        <dbReference type="ChEBI" id="CHEBI:18420"/>
    </ligand>
</feature>
<dbReference type="GO" id="GO:0008976">
    <property type="term" value="F:polyphosphate kinase activity"/>
    <property type="evidence" value="ECO:0007669"/>
    <property type="project" value="UniProtKB-EC"/>
</dbReference>
<reference evidence="13 14" key="1">
    <citation type="submission" date="2022-08" db="EMBL/GenBank/DDBJ databases">
        <title>Proteogenomics of the novel Dehalobacterium formicoaceticum strain EZ94 highlights a key role of methyltransferases during anaerobic dichloromethane degradation.</title>
        <authorList>
            <person name="Wasmund K."/>
        </authorList>
    </citation>
    <scope>NUCLEOTIDE SEQUENCE [LARGE SCALE GENOMIC DNA]</scope>
    <source>
        <strain evidence="13 14">EZ94</strain>
    </source>
</reference>
<dbReference type="CDD" id="cd09165">
    <property type="entry name" value="PLDc_PaPPK1_C1_like"/>
    <property type="match status" value="1"/>
</dbReference>
<evidence type="ECO:0000256" key="3">
    <source>
        <dbReference type="ARBA" id="ARBA00022741"/>
    </source>
</evidence>
<dbReference type="Gene3D" id="1.20.58.310">
    <property type="entry name" value="Polyphosphate kinase N-terminal domain"/>
    <property type="match status" value="1"/>
</dbReference>
<evidence type="ECO:0000259" key="10">
    <source>
        <dbReference type="Pfam" id="PF13089"/>
    </source>
</evidence>
<dbReference type="NCBIfam" id="NF003920">
    <property type="entry name" value="PRK05443.2-1"/>
    <property type="match status" value="1"/>
</dbReference>
<feature type="binding site" evidence="6">
    <location>
        <position position="561"/>
    </location>
    <ligand>
        <name>ATP</name>
        <dbReference type="ChEBI" id="CHEBI:30616"/>
    </ligand>
</feature>
<feature type="binding site" evidence="6">
    <location>
        <position position="589"/>
    </location>
    <ligand>
        <name>ATP</name>
        <dbReference type="ChEBI" id="CHEBI:30616"/>
    </ligand>
</feature>
<feature type="domain" description="Polyphosphate kinase C-terminal" evidence="12">
    <location>
        <begin position="328"/>
        <end position="493"/>
    </location>
</feature>
<dbReference type="Pfam" id="PF13090">
    <property type="entry name" value="PP_kinase_C"/>
    <property type="match status" value="1"/>
</dbReference>
<dbReference type="Pfam" id="PF02503">
    <property type="entry name" value="PP_kinase"/>
    <property type="match status" value="1"/>
</dbReference>
<dbReference type="Pfam" id="PF13089">
    <property type="entry name" value="PP_kinase_N"/>
    <property type="match status" value="1"/>
</dbReference>
<feature type="binding site" evidence="6">
    <location>
        <position position="372"/>
    </location>
    <ligand>
        <name>Mg(2+)</name>
        <dbReference type="ChEBI" id="CHEBI:18420"/>
    </ligand>
</feature>
<dbReference type="SUPFAM" id="SSF143724">
    <property type="entry name" value="PHP14-like"/>
    <property type="match status" value="1"/>
</dbReference>
<evidence type="ECO:0000259" key="9">
    <source>
        <dbReference type="Pfam" id="PF02503"/>
    </source>
</evidence>
<comment type="similarity">
    <text evidence="6 7">Belongs to the polyphosphate kinase 1 (PPK1) family.</text>
</comment>
<dbReference type="Gene3D" id="3.30.870.10">
    <property type="entry name" value="Endonuclease Chain A"/>
    <property type="match status" value="2"/>
</dbReference>
<evidence type="ECO:0000256" key="1">
    <source>
        <dbReference type="ARBA" id="ARBA00022553"/>
    </source>
</evidence>
<dbReference type="NCBIfam" id="TIGR03705">
    <property type="entry name" value="poly_P_kin"/>
    <property type="match status" value="1"/>
</dbReference>
<feature type="domain" description="Polyphosphate kinase middle" evidence="9">
    <location>
        <begin position="121"/>
        <end position="299"/>
    </location>
</feature>
<sequence>MSKEHNFINRELSWLEFNHRVLEEAYDPHNPLFERLKFAAIVCSNLDEFFMVRVASLRDQIEAGFNKKDPSGLAPEEEMAAISKRAHRMVQELYQCYHHSIKRGLKKVKIKLLHAKELSEEQNKYLDDFFSKQVFPVLTPMVVDNSRPFPLVMNKSLNIGILVADPKNRKNFHFATVQVPGVLDRLIEIPSPGETRNFILLEELIKNKLDQIFFGYQILATANYRITRNGDYSLDEEGAEDLLAAIEASLRQRKWGSVIRLEVDKNADTRLLEILTEELEITLDEVYLISGPIDLHFLHRIAALKGYDHLLNPPFEPVMHKDFYDVEDIFSVISQKDVLLHHPYHSFEPVLQLIQEAAEDPQVLAIKQTLYRVSGNSPIVDALVQAAENGKQVTVLMEIKARFDEQNNIHWAKKLEKAGCHVIYGLAGLKTHCKVLLIVRSEEEGIKRYVHLGTGNYNDVTARLYSDIGLLTANPYFGADASNLFNMLSGLSQPLEMHRLVVAPSHLRNKIMKFIDRETENAQQGKKAHIIIKINSLTDQNIIEALYNASQAGVKIELIIRGICCLRAGVPGLSDHISVTSIVGRFLEHSRIYYFWADGEEKIYLSSADLMERNLNRRVETLFPIDDEEIKQEVKHILHVTLTDNVKARKLTEQGIYLRPSARGKKVFDSQKIFYQEAQEEVPKKTSRVSQESFHPVTSIKDQVV</sequence>
<feature type="domain" description="Polyphosphate kinase C-terminal" evidence="11">
    <location>
        <begin position="500"/>
        <end position="671"/>
    </location>
</feature>
<dbReference type="SUPFAM" id="SSF140356">
    <property type="entry name" value="PPK N-terminal domain-like"/>
    <property type="match status" value="1"/>
</dbReference>
<dbReference type="NCBIfam" id="NF003918">
    <property type="entry name" value="PRK05443.1-2"/>
    <property type="match status" value="1"/>
</dbReference>
<keyword evidence="6" id="KW-0460">Magnesium</keyword>
<comment type="function">
    <text evidence="6 7">Catalyzes the reversible transfer of the terminal phosphate of ATP to form a long-chain polyphosphate (polyP).</text>
</comment>
<evidence type="ECO:0000256" key="6">
    <source>
        <dbReference type="HAMAP-Rule" id="MF_00347"/>
    </source>
</evidence>
<dbReference type="PANTHER" id="PTHR30218:SF0">
    <property type="entry name" value="POLYPHOSPHATE KINASE"/>
    <property type="match status" value="1"/>
</dbReference>
<dbReference type="PANTHER" id="PTHR30218">
    <property type="entry name" value="POLYPHOSPHATE KINASE"/>
    <property type="match status" value="1"/>
</dbReference>
<gene>
    <name evidence="6" type="primary">ppk</name>
    <name evidence="13" type="ORF">NVS47_08220</name>
</gene>
<keyword evidence="3 6" id="KW-0547">Nucleotide-binding</keyword>
<feature type="active site" description="Phosphohistidine intermediate" evidence="6">
    <location>
        <position position="432"/>
    </location>
</feature>
<dbReference type="HAMAP" id="MF_00347">
    <property type="entry name" value="Polyphosphate_kinase"/>
    <property type="match status" value="1"/>
</dbReference>
<comment type="PTM">
    <text evidence="6 7">An intermediate of this reaction is the autophosphorylated ppk in which a phosphate is covalently linked to a histidine residue through a N-P bond.</text>
</comment>
<dbReference type="InterPro" id="IPR024953">
    <property type="entry name" value="PP_kinase_middle"/>
</dbReference>
<comment type="caution">
    <text evidence="13">The sequence shown here is derived from an EMBL/GenBank/DDBJ whole genome shotgun (WGS) entry which is preliminary data.</text>
</comment>
<dbReference type="EMBL" id="JANPWE010000003">
    <property type="protein sequence ID" value="MCR6545502.1"/>
    <property type="molecule type" value="Genomic_DNA"/>
</dbReference>
<dbReference type="InterPro" id="IPR036830">
    <property type="entry name" value="PP_kinase_middle_dom_sf"/>
</dbReference>
<evidence type="ECO:0000256" key="5">
    <source>
        <dbReference type="ARBA" id="ARBA00022840"/>
    </source>
</evidence>
<evidence type="ECO:0000259" key="11">
    <source>
        <dbReference type="Pfam" id="PF13090"/>
    </source>
</evidence>
<dbReference type="InterPro" id="IPR025198">
    <property type="entry name" value="PPK_N_dom"/>
</dbReference>
<evidence type="ECO:0000256" key="7">
    <source>
        <dbReference type="RuleBase" id="RU003800"/>
    </source>
</evidence>
<proteinExistence type="inferred from homology"/>
<evidence type="ECO:0000313" key="14">
    <source>
        <dbReference type="Proteomes" id="UP001524944"/>
    </source>
</evidence>
<keyword evidence="5 6" id="KW-0067">ATP-binding</keyword>
<dbReference type="InterPro" id="IPR003414">
    <property type="entry name" value="PP_kinase"/>
</dbReference>
<feature type="region of interest" description="Disordered" evidence="8">
    <location>
        <begin position="685"/>
        <end position="705"/>
    </location>
</feature>